<dbReference type="Proteomes" id="UP000479710">
    <property type="component" value="Unassembled WGS sequence"/>
</dbReference>
<accession>A0A6G1DIW9</accession>
<dbReference type="EMBL" id="SPHZ02000006">
    <property type="protein sequence ID" value="KAF0911663.1"/>
    <property type="molecule type" value="Genomic_DNA"/>
</dbReference>
<evidence type="ECO:0000313" key="3">
    <source>
        <dbReference type="Proteomes" id="UP000479710"/>
    </source>
</evidence>
<organism evidence="2 3">
    <name type="scientific">Oryza meyeriana var. granulata</name>
    <dbReference type="NCBI Taxonomy" id="110450"/>
    <lineage>
        <taxon>Eukaryota</taxon>
        <taxon>Viridiplantae</taxon>
        <taxon>Streptophyta</taxon>
        <taxon>Embryophyta</taxon>
        <taxon>Tracheophyta</taxon>
        <taxon>Spermatophyta</taxon>
        <taxon>Magnoliopsida</taxon>
        <taxon>Liliopsida</taxon>
        <taxon>Poales</taxon>
        <taxon>Poaceae</taxon>
        <taxon>BOP clade</taxon>
        <taxon>Oryzoideae</taxon>
        <taxon>Oryzeae</taxon>
        <taxon>Oryzinae</taxon>
        <taxon>Oryza</taxon>
        <taxon>Oryza meyeriana</taxon>
    </lineage>
</organism>
<protein>
    <submittedName>
        <fullName evidence="2">Uncharacterized protein</fullName>
    </submittedName>
</protein>
<comment type="caution">
    <text evidence="2">The sequence shown here is derived from an EMBL/GenBank/DDBJ whole genome shotgun (WGS) entry which is preliminary data.</text>
</comment>
<reference evidence="2 3" key="1">
    <citation type="submission" date="2019-11" db="EMBL/GenBank/DDBJ databases">
        <title>Whole genome sequence of Oryza granulata.</title>
        <authorList>
            <person name="Li W."/>
        </authorList>
    </citation>
    <scope>NUCLEOTIDE SEQUENCE [LARGE SCALE GENOMIC DNA]</scope>
    <source>
        <strain evidence="3">cv. Menghai</strain>
        <tissue evidence="2">Leaf</tissue>
    </source>
</reference>
<feature type="region of interest" description="Disordered" evidence="1">
    <location>
        <begin position="72"/>
        <end position="93"/>
    </location>
</feature>
<dbReference type="AlphaFoldDB" id="A0A6G1DIW9"/>
<gene>
    <name evidence="2" type="ORF">E2562_011665</name>
</gene>
<name>A0A6G1DIW9_9ORYZ</name>
<keyword evidence="3" id="KW-1185">Reference proteome</keyword>
<evidence type="ECO:0000313" key="2">
    <source>
        <dbReference type="EMBL" id="KAF0911663.1"/>
    </source>
</evidence>
<sequence length="93" mass="11092">MRFAMPKMNMSTAKQEQVENCFINLSPEEYHSEHQGPFALMSDQVEFLTQLLQEEQQWVDLARNKKEANFHNFQSQISDVMQKKKKERNGEER</sequence>
<proteinExistence type="predicted"/>
<evidence type="ECO:0000256" key="1">
    <source>
        <dbReference type="SAM" id="MobiDB-lite"/>
    </source>
</evidence>